<proteinExistence type="predicted"/>
<keyword evidence="3" id="KW-1185">Reference proteome</keyword>
<evidence type="ECO:0000313" key="2">
    <source>
        <dbReference type="EMBL" id="KAG5667990.1"/>
    </source>
</evidence>
<comment type="caution">
    <text evidence="2">The sequence shown here is derived from an EMBL/GenBank/DDBJ whole genome shotgun (WGS) entry which is preliminary data.</text>
</comment>
<dbReference type="AlphaFoldDB" id="A0A9J6BEQ4"/>
<reference evidence="2" key="1">
    <citation type="submission" date="2021-03" db="EMBL/GenBank/DDBJ databases">
        <title>Chromosome level genome of the anhydrobiotic midge Polypedilum vanderplanki.</title>
        <authorList>
            <person name="Yoshida Y."/>
            <person name="Kikawada T."/>
            <person name="Gusev O."/>
        </authorList>
    </citation>
    <scope>NUCLEOTIDE SEQUENCE</scope>
    <source>
        <strain evidence="2">NIAS01</strain>
        <tissue evidence="2">Whole body or cell culture</tissue>
    </source>
</reference>
<protein>
    <submittedName>
        <fullName evidence="2">Uncharacterized protein</fullName>
    </submittedName>
</protein>
<keyword evidence="1" id="KW-0732">Signal</keyword>
<dbReference type="Proteomes" id="UP001107558">
    <property type="component" value="Chromosome 4"/>
</dbReference>
<dbReference type="EMBL" id="JADBJN010000004">
    <property type="protein sequence ID" value="KAG5667990.1"/>
    <property type="molecule type" value="Genomic_DNA"/>
</dbReference>
<accession>A0A9J6BEQ4</accession>
<feature type="chain" id="PRO_5039926894" evidence="1">
    <location>
        <begin position="20"/>
        <end position="169"/>
    </location>
</feature>
<feature type="signal peptide" evidence="1">
    <location>
        <begin position="1"/>
        <end position="19"/>
    </location>
</feature>
<name>A0A9J6BEQ4_POLVA</name>
<sequence length="169" mass="19361">MSKLKILIFLFVSIKNVLPIPFQGTNSAFNNIIATAGNSAIDPNYNESDDYFGVGGTGPALNFGNEIPISAVDNQPQKNMQQQVTIRKWGNKINPNEKIWNYQQQINQNEWNQIQNTNFEEIENENNWNENRKKFKGIVEEGKENEEQYIKIFSECSCLGLSCISFFLN</sequence>
<organism evidence="2 3">
    <name type="scientific">Polypedilum vanderplanki</name>
    <name type="common">Sleeping chironomid midge</name>
    <dbReference type="NCBI Taxonomy" id="319348"/>
    <lineage>
        <taxon>Eukaryota</taxon>
        <taxon>Metazoa</taxon>
        <taxon>Ecdysozoa</taxon>
        <taxon>Arthropoda</taxon>
        <taxon>Hexapoda</taxon>
        <taxon>Insecta</taxon>
        <taxon>Pterygota</taxon>
        <taxon>Neoptera</taxon>
        <taxon>Endopterygota</taxon>
        <taxon>Diptera</taxon>
        <taxon>Nematocera</taxon>
        <taxon>Chironomoidea</taxon>
        <taxon>Chironomidae</taxon>
        <taxon>Chironominae</taxon>
        <taxon>Polypedilum</taxon>
        <taxon>Polypedilum</taxon>
    </lineage>
</organism>
<evidence type="ECO:0000313" key="3">
    <source>
        <dbReference type="Proteomes" id="UP001107558"/>
    </source>
</evidence>
<evidence type="ECO:0000256" key="1">
    <source>
        <dbReference type="SAM" id="SignalP"/>
    </source>
</evidence>
<gene>
    <name evidence="2" type="ORF">PVAND_015947</name>
</gene>